<evidence type="ECO:0000256" key="5">
    <source>
        <dbReference type="ARBA" id="ARBA00022833"/>
    </source>
</evidence>
<evidence type="ECO:0000256" key="8">
    <source>
        <dbReference type="SAM" id="MobiDB-lite"/>
    </source>
</evidence>
<dbReference type="PROSITE" id="PS00028">
    <property type="entry name" value="ZINC_FINGER_C2H2_1"/>
    <property type="match status" value="1"/>
</dbReference>
<evidence type="ECO:0000313" key="11">
    <source>
        <dbReference type="Proteomes" id="UP001224890"/>
    </source>
</evidence>
<comment type="caution">
    <text evidence="10">The sequence shown here is derived from an EMBL/GenBank/DDBJ whole genome shotgun (WGS) entry which is preliminary data.</text>
</comment>
<accession>A0AAJ0A952</accession>
<dbReference type="InterPro" id="IPR036236">
    <property type="entry name" value="Znf_C2H2_sf"/>
</dbReference>
<keyword evidence="2" id="KW-0479">Metal-binding</keyword>
<keyword evidence="6" id="KW-0539">Nucleus</keyword>
<dbReference type="PANTHER" id="PTHR40626:SF12">
    <property type="entry name" value="RFEC"/>
    <property type="match status" value="1"/>
</dbReference>
<reference evidence="10" key="1">
    <citation type="submission" date="2021-06" db="EMBL/GenBank/DDBJ databases">
        <title>Comparative genomics, transcriptomics and evolutionary studies reveal genomic signatures of adaptation to plant cell wall in hemibiotrophic fungi.</title>
        <authorList>
            <consortium name="DOE Joint Genome Institute"/>
            <person name="Baroncelli R."/>
            <person name="Diaz J.F."/>
            <person name="Benocci T."/>
            <person name="Peng M."/>
            <person name="Battaglia E."/>
            <person name="Haridas S."/>
            <person name="Andreopoulos W."/>
            <person name="Labutti K."/>
            <person name="Pangilinan J."/>
            <person name="Floch G.L."/>
            <person name="Makela M.R."/>
            <person name="Henrissat B."/>
            <person name="Grigoriev I.V."/>
            <person name="Crouch J.A."/>
            <person name="De Vries R.P."/>
            <person name="Sukno S.A."/>
            <person name="Thon M.R."/>
        </authorList>
    </citation>
    <scope>NUCLEOTIDE SEQUENCE</scope>
    <source>
        <strain evidence="10">CBS 193.32</strain>
    </source>
</reference>
<evidence type="ECO:0000256" key="1">
    <source>
        <dbReference type="ARBA" id="ARBA00004123"/>
    </source>
</evidence>
<dbReference type="SMART" id="SM00355">
    <property type="entry name" value="ZnF_C2H2"/>
    <property type="match status" value="2"/>
</dbReference>
<dbReference type="PANTHER" id="PTHR40626">
    <property type="entry name" value="MIP31509P"/>
    <property type="match status" value="1"/>
</dbReference>
<gene>
    <name evidence="10" type="ORF">BDP55DRAFT_638801</name>
</gene>
<evidence type="ECO:0000259" key="9">
    <source>
        <dbReference type="PROSITE" id="PS50157"/>
    </source>
</evidence>
<dbReference type="RefSeq" id="XP_060422105.1">
    <property type="nucleotide sequence ID" value="XM_060573160.1"/>
</dbReference>
<evidence type="ECO:0000256" key="3">
    <source>
        <dbReference type="ARBA" id="ARBA00022737"/>
    </source>
</evidence>
<keyword evidence="3" id="KW-0677">Repeat</keyword>
<dbReference type="AlphaFoldDB" id="A0AAJ0A952"/>
<dbReference type="GO" id="GO:0000978">
    <property type="term" value="F:RNA polymerase II cis-regulatory region sequence-specific DNA binding"/>
    <property type="evidence" value="ECO:0007669"/>
    <property type="project" value="InterPro"/>
</dbReference>
<proteinExistence type="predicted"/>
<dbReference type="InterPro" id="IPR013087">
    <property type="entry name" value="Znf_C2H2_type"/>
</dbReference>
<evidence type="ECO:0000256" key="4">
    <source>
        <dbReference type="ARBA" id="ARBA00022771"/>
    </source>
</evidence>
<protein>
    <recommendedName>
        <fullName evidence="9">C2H2-type domain-containing protein</fullName>
    </recommendedName>
</protein>
<dbReference type="GO" id="GO:0008270">
    <property type="term" value="F:zinc ion binding"/>
    <property type="evidence" value="ECO:0007669"/>
    <property type="project" value="UniProtKB-KW"/>
</dbReference>
<dbReference type="Gene3D" id="3.30.160.60">
    <property type="entry name" value="Classic Zinc Finger"/>
    <property type="match status" value="2"/>
</dbReference>
<evidence type="ECO:0000256" key="7">
    <source>
        <dbReference type="PROSITE-ProRule" id="PRU00042"/>
    </source>
</evidence>
<comment type="subcellular location">
    <subcellularLocation>
        <location evidence="1">Nucleus</location>
    </subcellularLocation>
</comment>
<dbReference type="Proteomes" id="UP001224890">
    <property type="component" value="Unassembled WGS sequence"/>
</dbReference>
<dbReference type="EMBL" id="JAHMHR010000095">
    <property type="protein sequence ID" value="KAK1657341.1"/>
    <property type="molecule type" value="Genomic_DNA"/>
</dbReference>
<feature type="compositionally biased region" description="Low complexity" evidence="8">
    <location>
        <begin position="173"/>
        <end position="184"/>
    </location>
</feature>
<dbReference type="GO" id="GO:0000785">
    <property type="term" value="C:chromatin"/>
    <property type="evidence" value="ECO:0007669"/>
    <property type="project" value="TreeGrafter"/>
</dbReference>
<dbReference type="GO" id="GO:0005634">
    <property type="term" value="C:nucleus"/>
    <property type="evidence" value="ECO:0007669"/>
    <property type="project" value="UniProtKB-SubCell"/>
</dbReference>
<name>A0AAJ0A952_9PEZI</name>
<evidence type="ECO:0000256" key="6">
    <source>
        <dbReference type="ARBA" id="ARBA00023242"/>
    </source>
</evidence>
<dbReference type="InterPro" id="IPR051059">
    <property type="entry name" value="VerF-like"/>
</dbReference>
<feature type="region of interest" description="Disordered" evidence="8">
    <location>
        <begin position="373"/>
        <end position="397"/>
    </location>
</feature>
<feature type="compositionally biased region" description="Polar residues" evidence="8">
    <location>
        <begin position="141"/>
        <end position="154"/>
    </location>
</feature>
<feature type="domain" description="C2H2-type" evidence="9">
    <location>
        <begin position="311"/>
        <end position="338"/>
    </location>
</feature>
<evidence type="ECO:0000313" key="10">
    <source>
        <dbReference type="EMBL" id="KAK1657341.1"/>
    </source>
</evidence>
<organism evidence="10 11">
    <name type="scientific">Colletotrichum godetiae</name>
    <dbReference type="NCBI Taxonomy" id="1209918"/>
    <lineage>
        <taxon>Eukaryota</taxon>
        <taxon>Fungi</taxon>
        <taxon>Dikarya</taxon>
        <taxon>Ascomycota</taxon>
        <taxon>Pezizomycotina</taxon>
        <taxon>Sordariomycetes</taxon>
        <taxon>Hypocreomycetidae</taxon>
        <taxon>Glomerellales</taxon>
        <taxon>Glomerellaceae</taxon>
        <taxon>Colletotrichum</taxon>
        <taxon>Colletotrichum acutatum species complex</taxon>
    </lineage>
</organism>
<dbReference type="GO" id="GO:0000981">
    <property type="term" value="F:DNA-binding transcription factor activity, RNA polymerase II-specific"/>
    <property type="evidence" value="ECO:0007669"/>
    <property type="project" value="InterPro"/>
</dbReference>
<dbReference type="SUPFAM" id="SSF57667">
    <property type="entry name" value="beta-beta-alpha zinc fingers"/>
    <property type="match status" value="1"/>
</dbReference>
<keyword evidence="4 7" id="KW-0863">Zinc-finger</keyword>
<evidence type="ECO:0000256" key="2">
    <source>
        <dbReference type="ARBA" id="ARBA00022723"/>
    </source>
</evidence>
<dbReference type="GeneID" id="85457686"/>
<keyword evidence="5" id="KW-0862">Zinc</keyword>
<dbReference type="PROSITE" id="PS50157">
    <property type="entry name" value="ZINC_FINGER_C2H2_2"/>
    <property type="match status" value="1"/>
</dbReference>
<sequence>MVVVGMPHTLASYGDEPGWLVVMVGYSSTPASDSNESICAFRRQWSTSLISSGGLSLSHLPLAKLCCPQRLRPPHSASAWGLIRDTEWTDSNDTGLLYCCAVLTRSPSNHSSRVRIRPDYYPPISAATPLHFQLTAFSPSHQTLTPSQSQTSAASYRMYESNPSEAPTPPNTPSSQNSVQQQQPRGSDHQMNQYAPPPQAYGTQSMQLQITMASSHSQPIALDPASGRVFSHLHPIPAGGVRLQSGVNSPYGPGAVMPGDIGEANRPLHVVGYQGCRGILPSALGRPITTPAGAGNTRSTVIPVKDADGKFPCPHCTKTYLHAKHLKRHLLRHTGDRPYMCVLCRDTFSRSDILKRHFQKCSIRRGNLAGASHLSHSEARVKSNGGPNHPNGLSDMTADTRVQPIDVTTVPDEMRNLQIISQLSRTSSLMKSDNDSPRQPGVQRAYGDHAQFPLHHPAQRLIATSPVITTGVQSPQGPTSPPGHRDSLFFSTWNVSPLFQSAYTYLSNQICSFVYPSDSPIIDRAGLRLHSAENVGELLGIYTRVHVDLPVRHTSEFRIMDAYPGLLVAMCCVGACYYSCSPDHLSDVVSFLKSALARDLLSRADLVPKQQSSSARADTSSPVQRDIEEAQALFLLHFITISQNKLQHRERETSEAMTTQTRRLHQLDTSTALRCTSGEVVEDARKKVDPGDPLGFMEFNTSTRQDESVRKLHVDAYGSIIDPTG</sequence>
<keyword evidence="11" id="KW-1185">Reference proteome</keyword>
<feature type="region of interest" description="Disordered" evidence="8">
    <location>
        <begin position="141"/>
        <end position="201"/>
    </location>
</feature>